<dbReference type="Gene3D" id="1.10.260.40">
    <property type="entry name" value="lambda repressor-like DNA-binding domains"/>
    <property type="match status" value="1"/>
</dbReference>
<dbReference type="RefSeq" id="WP_123661926.1">
    <property type="nucleotide sequence ID" value="NZ_RJKE01000001.1"/>
</dbReference>
<name>A0A3N1CQG9_9ACTN</name>
<dbReference type="SMART" id="SM00530">
    <property type="entry name" value="HTH_XRE"/>
    <property type="match status" value="1"/>
</dbReference>
<sequence length="279" mass="30695">MSRTAVDPDSLRTHFRDELRRLRANAGLSRSRLATALGCTPQWLAKLESGERTVSPRTALDLDTYFKTEGWDSDDGLFVRLHRSLKSAQGSRVLLPGFEAYLEYEKKATVLCEYSAQVVPGLLQTEAYARGTMSLDTPEQTAESRVAGRLLRQELLTAKVPPVAKFVLDASVLLRPVGGAEVMAGQLLRLIELSALPRVGIHVLPFEPVIPAALDSSFTLLGFGDGTDLMYVETGGGAQIIQRPDLVMTGRTRFHTLMGEALSQAESVDLIRRRLEESR</sequence>
<dbReference type="InterPro" id="IPR010982">
    <property type="entry name" value="Lambda_DNA-bd_dom_sf"/>
</dbReference>
<dbReference type="EMBL" id="RJKE01000001">
    <property type="protein sequence ID" value="ROO82968.1"/>
    <property type="molecule type" value="Genomic_DNA"/>
</dbReference>
<dbReference type="AlphaFoldDB" id="A0A3N1CQG9"/>
<keyword evidence="3" id="KW-1185">Reference proteome</keyword>
<dbReference type="Pfam" id="PF19054">
    <property type="entry name" value="DUF5753"/>
    <property type="match status" value="1"/>
</dbReference>
<protein>
    <submittedName>
        <fullName evidence="2">DNA-binding XRE family transcriptional regulator</fullName>
    </submittedName>
</protein>
<proteinExistence type="predicted"/>
<feature type="domain" description="HTH cro/C1-type" evidence="1">
    <location>
        <begin position="19"/>
        <end position="77"/>
    </location>
</feature>
<evidence type="ECO:0000313" key="2">
    <source>
        <dbReference type="EMBL" id="ROO82968.1"/>
    </source>
</evidence>
<dbReference type="Pfam" id="PF13560">
    <property type="entry name" value="HTH_31"/>
    <property type="match status" value="1"/>
</dbReference>
<evidence type="ECO:0000259" key="1">
    <source>
        <dbReference type="PROSITE" id="PS50943"/>
    </source>
</evidence>
<gene>
    <name evidence="2" type="ORF">EDD29_0456</name>
</gene>
<dbReference type="GO" id="GO:0003677">
    <property type="term" value="F:DNA binding"/>
    <property type="evidence" value="ECO:0007669"/>
    <property type="project" value="UniProtKB-KW"/>
</dbReference>
<keyword evidence="2" id="KW-0238">DNA-binding</keyword>
<organism evidence="2 3">
    <name type="scientific">Actinocorallia herbida</name>
    <dbReference type="NCBI Taxonomy" id="58109"/>
    <lineage>
        <taxon>Bacteria</taxon>
        <taxon>Bacillati</taxon>
        <taxon>Actinomycetota</taxon>
        <taxon>Actinomycetes</taxon>
        <taxon>Streptosporangiales</taxon>
        <taxon>Thermomonosporaceae</taxon>
        <taxon>Actinocorallia</taxon>
    </lineage>
</organism>
<dbReference type="SUPFAM" id="SSF47413">
    <property type="entry name" value="lambda repressor-like DNA-binding domains"/>
    <property type="match status" value="1"/>
</dbReference>
<reference evidence="2 3" key="1">
    <citation type="submission" date="2018-11" db="EMBL/GenBank/DDBJ databases">
        <title>Sequencing the genomes of 1000 actinobacteria strains.</title>
        <authorList>
            <person name="Klenk H.-P."/>
        </authorList>
    </citation>
    <scope>NUCLEOTIDE SEQUENCE [LARGE SCALE GENOMIC DNA]</scope>
    <source>
        <strain evidence="2 3">DSM 44254</strain>
    </source>
</reference>
<dbReference type="InterPro" id="IPR043917">
    <property type="entry name" value="DUF5753"/>
</dbReference>
<evidence type="ECO:0000313" key="3">
    <source>
        <dbReference type="Proteomes" id="UP000272400"/>
    </source>
</evidence>
<accession>A0A3N1CQG9</accession>
<dbReference type="PROSITE" id="PS50943">
    <property type="entry name" value="HTH_CROC1"/>
    <property type="match status" value="1"/>
</dbReference>
<dbReference type="OrthoDB" id="3466567at2"/>
<dbReference type="CDD" id="cd00093">
    <property type="entry name" value="HTH_XRE"/>
    <property type="match status" value="1"/>
</dbReference>
<comment type="caution">
    <text evidence="2">The sequence shown here is derived from an EMBL/GenBank/DDBJ whole genome shotgun (WGS) entry which is preliminary data.</text>
</comment>
<dbReference type="Proteomes" id="UP000272400">
    <property type="component" value="Unassembled WGS sequence"/>
</dbReference>
<dbReference type="InterPro" id="IPR001387">
    <property type="entry name" value="Cro/C1-type_HTH"/>
</dbReference>